<sequence>MAARAAVLFARDLEAAYVEFAGDAQMVIAAPQQNSEDDMSPLGHVINDARHFLYSTPHTRLSFTKREANRVAHRLARLGLFMDGQKPSFEEPPAIITDHIFEESLDL</sequence>
<keyword evidence="3" id="KW-1185">Reference proteome</keyword>
<name>A0A498I0A0_MALDO</name>
<dbReference type="PANTHER" id="PTHR47074">
    <property type="entry name" value="BNAC02G40300D PROTEIN"/>
    <property type="match status" value="1"/>
</dbReference>
<dbReference type="Gene3D" id="3.30.420.10">
    <property type="entry name" value="Ribonuclease H-like superfamily/Ribonuclease H"/>
    <property type="match status" value="1"/>
</dbReference>
<evidence type="ECO:0000313" key="2">
    <source>
        <dbReference type="EMBL" id="RXH76510.1"/>
    </source>
</evidence>
<evidence type="ECO:0000313" key="3">
    <source>
        <dbReference type="Proteomes" id="UP000290289"/>
    </source>
</evidence>
<dbReference type="Proteomes" id="UP000290289">
    <property type="component" value="Chromosome 14"/>
</dbReference>
<accession>A0A498I0A0</accession>
<dbReference type="PANTHER" id="PTHR47074:SF48">
    <property type="entry name" value="POLYNUCLEOTIDYL TRANSFERASE, RIBONUCLEASE H-LIKE SUPERFAMILY PROTEIN"/>
    <property type="match status" value="1"/>
</dbReference>
<reference evidence="2 3" key="1">
    <citation type="submission" date="2018-10" db="EMBL/GenBank/DDBJ databases">
        <title>A high-quality apple genome assembly.</title>
        <authorList>
            <person name="Hu J."/>
        </authorList>
    </citation>
    <scope>NUCLEOTIDE SEQUENCE [LARGE SCALE GENOMIC DNA]</scope>
    <source>
        <strain evidence="3">cv. HFTH1</strain>
        <tissue evidence="2">Young leaf</tissue>
    </source>
</reference>
<dbReference type="EMBL" id="RDQH01000340">
    <property type="protein sequence ID" value="RXH76510.1"/>
    <property type="molecule type" value="Genomic_DNA"/>
</dbReference>
<feature type="domain" description="RNase H type-1" evidence="1">
    <location>
        <begin position="4"/>
        <end position="77"/>
    </location>
</feature>
<comment type="caution">
    <text evidence="2">The sequence shown here is derived from an EMBL/GenBank/DDBJ whole genome shotgun (WGS) entry which is preliminary data.</text>
</comment>
<organism evidence="2 3">
    <name type="scientific">Malus domestica</name>
    <name type="common">Apple</name>
    <name type="synonym">Pyrus malus</name>
    <dbReference type="NCBI Taxonomy" id="3750"/>
    <lineage>
        <taxon>Eukaryota</taxon>
        <taxon>Viridiplantae</taxon>
        <taxon>Streptophyta</taxon>
        <taxon>Embryophyta</taxon>
        <taxon>Tracheophyta</taxon>
        <taxon>Spermatophyta</taxon>
        <taxon>Magnoliopsida</taxon>
        <taxon>eudicotyledons</taxon>
        <taxon>Gunneridae</taxon>
        <taxon>Pentapetalae</taxon>
        <taxon>rosids</taxon>
        <taxon>fabids</taxon>
        <taxon>Rosales</taxon>
        <taxon>Rosaceae</taxon>
        <taxon>Amygdaloideae</taxon>
        <taxon>Maleae</taxon>
        <taxon>Malus</taxon>
    </lineage>
</organism>
<gene>
    <name evidence="2" type="ORF">DVH24_019398</name>
</gene>
<dbReference type="AlphaFoldDB" id="A0A498I0A0"/>
<evidence type="ECO:0000259" key="1">
    <source>
        <dbReference type="Pfam" id="PF13456"/>
    </source>
</evidence>
<dbReference type="Pfam" id="PF13456">
    <property type="entry name" value="RVT_3"/>
    <property type="match status" value="1"/>
</dbReference>
<dbReference type="GO" id="GO:0004523">
    <property type="term" value="F:RNA-DNA hybrid ribonuclease activity"/>
    <property type="evidence" value="ECO:0007669"/>
    <property type="project" value="InterPro"/>
</dbReference>
<dbReference type="InterPro" id="IPR036397">
    <property type="entry name" value="RNaseH_sf"/>
</dbReference>
<proteinExistence type="predicted"/>
<protein>
    <recommendedName>
        <fullName evidence="1">RNase H type-1 domain-containing protein</fullName>
    </recommendedName>
</protein>
<dbReference type="GO" id="GO:0003676">
    <property type="term" value="F:nucleic acid binding"/>
    <property type="evidence" value="ECO:0007669"/>
    <property type="project" value="InterPro"/>
</dbReference>
<dbReference type="InterPro" id="IPR052929">
    <property type="entry name" value="RNase_H-like_EbsB-rel"/>
</dbReference>
<dbReference type="InterPro" id="IPR002156">
    <property type="entry name" value="RNaseH_domain"/>
</dbReference>